<feature type="binding site" evidence="18">
    <location>
        <begin position="65"/>
        <end position="70"/>
    </location>
    <ligand>
        <name>NAD(+)</name>
        <dbReference type="ChEBI" id="CHEBI:57540"/>
    </ligand>
</feature>
<dbReference type="Gene3D" id="3.40.50.1970">
    <property type="match status" value="1"/>
</dbReference>
<dbReference type="PANTHER" id="PTHR43622">
    <property type="entry name" value="3-DEHYDROQUINATE SYNTHASE"/>
    <property type="match status" value="1"/>
</dbReference>
<keyword evidence="10 18" id="KW-0028">Amino-acid biosynthesis</keyword>
<dbReference type="Proteomes" id="UP000558192">
    <property type="component" value="Unassembled WGS sequence"/>
</dbReference>
<dbReference type="AlphaFoldDB" id="A0A7X5Y9Z5"/>
<evidence type="ECO:0000256" key="15">
    <source>
        <dbReference type="ARBA" id="ARBA00023141"/>
    </source>
</evidence>
<accession>A0A7X5Y9Z5</accession>
<dbReference type="InterPro" id="IPR030960">
    <property type="entry name" value="DHQS/DOIS_N"/>
</dbReference>
<evidence type="ECO:0000256" key="9">
    <source>
        <dbReference type="ARBA" id="ARBA00022490"/>
    </source>
</evidence>
<evidence type="ECO:0000256" key="18">
    <source>
        <dbReference type="HAMAP-Rule" id="MF_00110"/>
    </source>
</evidence>
<evidence type="ECO:0000256" key="13">
    <source>
        <dbReference type="ARBA" id="ARBA00022833"/>
    </source>
</evidence>
<feature type="binding site" evidence="18">
    <location>
        <position position="242"/>
    </location>
    <ligand>
        <name>Zn(2+)</name>
        <dbReference type="ChEBI" id="CHEBI:29105"/>
    </ligand>
</feature>
<evidence type="ECO:0000256" key="5">
    <source>
        <dbReference type="ARBA" id="ARBA00004661"/>
    </source>
</evidence>
<keyword evidence="12 18" id="KW-0547">Nucleotide-binding</keyword>
<evidence type="ECO:0000313" key="22">
    <source>
        <dbReference type="Proteomes" id="UP000558192"/>
    </source>
</evidence>
<comment type="caution">
    <text evidence="21">The sequence shown here is derived from an EMBL/GenBank/DDBJ whole genome shotgun (WGS) entry which is preliminary data.</text>
</comment>
<evidence type="ECO:0000256" key="17">
    <source>
        <dbReference type="ARBA" id="ARBA00023285"/>
    </source>
</evidence>
<feature type="domain" description="3-dehydroquinate synthase C-terminal" evidence="20">
    <location>
        <begin position="175"/>
        <end position="321"/>
    </location>
</feature>
<dbReference type="Pfam" id="PF01761">
    <property type="entry name" value="DHQ_synthase"/>
    <property type="match status" value="1"/>
</dbReference>
<dbReference type="InterPro" id="IPR016037">
    <property type="entry name" value="DHQ_synth_AroB"/>
</dbReference>
<gene>
    <name evidence="18" type="primary">aroB</name>
    <name evidence="21" type="ORF">GGQ97_002463</name>
</gene>
<comment type="cofactor">
    <cofactor evidence="2 18">
        <name>NAD(+)</name>
        <dbReference type="ChEBI" id="CHEBI:57540"/>
    </cofactor>
</comment>
<dbReference type="GO" id="GO:0003856">
    <property type="term" value="F:3-dehydroquinate synthase activity"/>
    <property type="evidence" value="ECO:0007669"/>
    <property type="project" value="UniProtKB-UniRule"/>
</dbReference>
<evidence type="ECO:0000259" key="20">
    <source>
        <dbReference type="Pfam" id="PF24621"/>
    </source>
</evidence>
<protein>
    <recommendedName>
        <fullName evidence="8 18">3-dehydroquinate synthase</fullName>
        <shortName evidence="18">DHQS</shortName>
        <ecNumber evidence="7 18">4.2.3.4</ecNumber>
    </recommendedName>
</protein>
<dbReference type="GO" id="GO:0009073">
    <property type="term" value="P:aromatic amino acid family biosynthetic process"/>
    <property type="evidence" value="ECO:0007669"/>
    <property type="project" value="UniProtKB-KW"/>
</dbReference>
<feature type="domain" description="3-dehydroquinate synthase N-terminal" evidence="19">
    <location>
        <begin position="61"/>
        <end position="173"/>
    </location>
</feature>
<dbReference type="SUPFAM" id="SSF56796">
    <property type="entry name" value="Dehydroquinate synthase-like"/>
    <property type="match status" value="1"/>
</dbReference>
<evidence type="ECO:0000256" key="1">
    <source>
        <dbReference type="ARBA" id="ARBA00001393"/>
    </source>
</evidence>
<comment type="similarity">
    <text evidence="6 18">Belongs to the sugar phosphate cyclases superfamily. Dehydroquinate synthase family.</text>
</comment>
<evidence type="ECO:0000256" key="6">
    <source>
        <dbReference type="ARBA" id="ARBA00005412"/>
    </source>
</evidence>
<feature type="binding site" evidence="18">
    <location>
        <position position="136"/>
    </location>
    <ligand>
        <name>NAD(+)</name>
        <dbReference type="ChEBI" id="CHEBI:57540"/>
    </ligand>
</feature>
<comment type="catalytic activity">
    <reaction evidence="1 18">
        <text>7-phospho-2-dehydro-3-deoxy-D-arabino-heptonate = 3-dehydroquinate + phosphate</text>
        <dbReference type="Rhea" id="RHEA:21968"/>
        <dbReference type="ChEBI" id="CHEBI:32364"/>
        <dbReference type="ChEBI" id="CHEBI:43474"/>
        <dbReference type="ChEBI" id="CHEBI:58394"/>
        <dbReference type="EC" id="4.2.3.4"/>
    </reaction>
</comment>
<proteinExistence type="inferred from homology"/>
<evidence type="ECO:0000256" key="14">
    <source>
        <dbReference type="ARBA" id="ARBA00023027"/>
    </source>
</evidence>
<evidence type="ECO:0000256" key="8">
    <source>
        <dbReference type="ARBA" id="ARBA00017684"/>
    </source>
</evidence>
<comment type="subcellular location">
    <subcellularLocation>
        <location evidence="4 18">Cytoplasm</location>
    </subcellularLocation>
</comment>
<dbReference type="PIRSF" id="PIRSF001455">
    <property type="entry name" value="DHQ_synth"/>
    <property type="match status" value="1"/>
</dbReference>
<reference evidence="21 22" key="1">
    <citation type="submission" date="2020-03" db="EMBL/GenBank/DDBJ databases">
        <title>Genomic Encyclopedia of Type Strains, Phase IV (KMG-IV): sequencing the most valuable type-strain genomes for metagenomic binning, comparative biology and taxonomic classification.</title>
        <authorList>
            <person name="Goeker M."/>
        </authorList>
    </citation>
    <scope>NUCLEOTIDE SEQUENCE [LARGE SCALE GENOMIC DNA]</scope>
    <source>
        <strain evidence="21 22">DSM 16846</strain>
    </source>
</reference>
<keyword evidence="13 18" id="KW-0862">Zinc</keyword>
<dbReference type="GO" id="GO:0008652">
    <property type="term" value="P:amino acid biosynthetic process"/>
    <property type="evidence" value="ECO:0007669"/>
    <property type="project" value="UniProtKB-KW"/>
</dbReference>
<evidence type="ECO:0000256" key="12">
    <source>
        <dbReference type="ARBA" id="ARBA00022741"/>
    </source>
</evidence>
<dbReference type="GO" id="GO:0046872">
    <property type="term" value="F:metal ion binding"/>
    <property type="evidence" value="ECO:0007669"/>
    <property type="project" value="UniProtKB-KW"/>
</dbReference>
<feature type="binding site" evidence="18">
    <location>
        <position position="178"/>
    </location>
    <ligand>
        <name>Zn(2+)</name>
        <dbReference type="ChEBI" id="CHEBI:29105"/>
    </ligand>
</feature>
<dbReference type="EMBL" id="JAATJC010000001">
    <property type="protein sequence ID" value="NJC06670.1"/>
    <property type="molecule type" value="Genomic_DNA"/>
</dbReference>
<keyword evidence="14 18" id="KW-0520">NAD</keyword>
<evidence type="ECO:0000256" key="7">
    <source>
        <dbReference type="ARBA" id="ARBA00013031"/>
    </source>
</evidence>
<dbReference type="InterPro" id="IPR030963">
    <property type="entry name" value="DHQ_synth_fam"/>
</dbReference>
<organism evidence="21 22">
    <name type="scientific">Sphingomonas kaistensis</name>
    <dbReference type="NCBI Taxonomy" id="298708"/>
    <lineage>
        <taxon>Bacteria</taxon>
        <taxon>Pseudomonadati</taxon>
        <taxon>Pseudomonadota</taxon>
        <taxon>Alphaproteobacteria</taxon>
        <taxon>Sphingomonadales</taxon>
        <taxon>Sphingomonadaceae</taxon>
        <taxon>Sphingomonas</taxon>
    </lineage>
</organism>
<keyword evidence="15 18" id="KW-0057">Aromatic amino acid biosynthesis</keyword>
<evidence type="ECO:0000256" key="10">
    <source>
        <dbReference type="ARBA" id="ARBA00022605"/>
    </source>
</evidence>
<keyword evidence="17 18" id="KW-0170">Cobalt</keyword>
<keyword evidence="11 18" id="KW-0479">Metal-binding</keyword>
<evidence type="ECO:0000259" key="19">
    <source>
        <dbReference type="Pfam" id="PF01761"/>
    </source>
</evidence>
<keyword evidence="16 18" id="KW-0456">Lyase</keyword>
<dbReference type="InterPro" id="IPR056179">
    <property type="entry name" value="DHQS_C"/>
</dbReference>
<keyword evidence="9 18" id="KW-0963">Cytoplasm</keyword>
<dbReference type="EC" id="4.2.3.4" evidence="7 18"/>
<comment type="cofactor">
    <cofactor evidence="18">
        <name>Co(2+)</name>
        <dbReference type="ChEBI" id="CHEBI:48828"/>
    </cofactor>
    <cofactor evidence="18">
        <name>Zn(2+)</name>
        <dbReference type="ChEBI" id="CHEBI:29105"/>
    </cofactor>
    <text evidence="18">Binds 1 divalent metal cation per subunit. Can use either Co(2+) or Zn(2+).</text>
</comment>
<dbReference type="Pfam" id="PF24621">
    <property type="entry name" value="DHQS_C"/>
    <property type="match status" value="1"/>
</dbReference>
<dbReference type="GO" id="GO:0005737">
    <property type="term" value="C:cytoplasm"/>
    <property type="evidence" value="ECO:0007669"/>
    <property type="project" value="UniProtKB-SubCell"/>
</dbReference>
<dbReference type="GO" id="GO:0009423">
    <property type="term" value="P:chorismate biosynthetic process"/>
    <property type="evidence" value="ECO:0007669"/>
    <property type="project" value="UniProtKB-UniRule"/>
</dbReference>
<evidence type="ECO:0000256" key="3">
    <source>
        <dbReference type="ARBA" id="ARBA00003485"/>
    </source>
</evidence>
<dbReference type="RefSeq" id="WP_168070028.1">
    <property type="nucleotide sequence ID" value="NZ_JAATJC010000001.1"/>
</dbReference>
<name>A0A7X5Y9Z5_9SPHN</name>
<dbReference type="Gene3D" id="1.20.1090.10">
    <property type="entry name" value="Dehydroquinate synthase-like - alpha domain"/>
    <property type="match status" value="1"/>
</dbReference>
<comment type="caution">
    <text evidence="18">Lacks conserved residue(s) required for the propagation of feature annotation.</text>
</comment>
<dbReference type="InterPro" id="IPR050071">
    <property type="entry name" value="Dehydroquinate_synthase"/>
</dbReference>
<feature type="binding site" evidence="18">
    <location>
        <begin position="123"/>
        <end position="124"/>
    </location>
    <ligand>
        <name>NAD(+)</name>
        <dbReference type="ChEBI" id="CHEBI:57540"/>
    </ligand>
</feature>
<evidence type="ECO:0000256" key="2">
    <source>
        <dbReference type="ARBA" id="ARBA00001911"/>
    </source>
</evidence>
<evidence type="ECO:0000256" key="11">
    <source>
        <dbReference type="ARBA" id="ARBA00022723"/>
    </source>
</evidence>
<evidence type="ECO:0000256" key="16">
    <source>
        <dbReference type="ARBA" id="ARBA00023239"/>
    </source>
</evidence>
<evidence type="ECO:0000313" key="21">
    <source>
        <dbReference type="EMBL" id="NJC06670.1"/>
    </source>
</evidence>
<dbReference type="GO" id="GO:0000166">
    <property type="term" value="F:nucleotide binding"/>
    <property type="evidence" value="ECO:0007669"/>
    <property type="project" value="UniProtKB-KW"/>
</dbReference>
<feature type="binding site" evidence="18">
    <location>
        <position position="259"/>
    </location>
    <ligand>
        <name>Zn(2+)</name>
        <dbReference type="ChEBI" id="CHEBI:29105"/>
    </ligand>
</feature>
<feature type="binding site" evidence="18">
    <location>
        <position position="145"/>
    </location>
    <ligand>
        <name>NAD(+)</name>
        <dbReference type="ChEBI" id="CHEBI:57540"/>
    </ligand>
</feature>
<dbReference type="CDD" id="cd08195">
    <property type="entry name" value="DHQS"/>
    <property type="match status" value="1"/>
</dbReference>
<dbReference type="PANTHER" id="PTHR43622:SF7">
    <property type="entry name" value="3-DEHYDROQUINATE SYNTHASE, CHLOROPLASTIC"/>
    <property type="match status" value="1"/>
</dbReference>
<dbReference type="HAMAP" id="MF_00110">
    <property type="entry name" value="DHQ_synthase"/>
    <property type="match status" value="1"/>
</dbReference>
<dbReference type="NCBIfam" id="TIGR01357">
    <property type="entry name" value="aroB"/>
    <property type="match status" value="1"/>
</dbReference>
<comment type="pathway">
    <text evidence="5 18">Metabolic intermediate biosynthesis; chorismate biosynthesis; chorismate from D-erythrose 4-phosphate and phosphoenolpyruvate: step 2/7.</text>
</comment>
<dbReference type="UniPathway" id="UPA00053">
    <property type="reaction ID" value="UER00085"/>
</dbReference>
<comment type="function">
    <text evidence="3 18">Catalyzes the conversion of 3-deoxy-D-arabino-heptulosonate 7-phosphate (DAHP) to dehydroquinate (DHQ).</text>
</comment>
<evidence type="ECO:0000256" key="4">
    <source>
        <dbReference type="ARBA" id="ARBA00004496"/>
    </source>
</evidence>
<keyword evidence="22" id="KW-1185">Reference proteome</keyword>
<sequence>MKNLTVEAGDQRYDVLVGRLEDCRSRLVALAAGKPLVVVTEPKVWSLHGPRLEALLPCDPILVPEGEEAKDWPHLMELIAAFTERNLDRSAAIAAFGGGSVGDLAGLAAGLFKRGLPIVQLPTTLLAQADSAVGGKTAIDALGQKNLVGMFHQPKLVIADVSLLDSLDPRQLRGGYAEVVKYGLIRHETLFEWLEGHGAALLGGQREYREEAVWQSVAAKARTVEADVTDRNGARALLNFGHTFGHALESAAGLGTLLHGEAVGIGMVLAFDLSAALGLCAHDDATRVRAHLQSVGLPVTIAETGVDRAALLPLMRADKKNEGGAVRLVLSRGIGDAFLSEGVAEDVLAEFLATAA</sequence>